<feature type="domain" description="ATP-grasp" evidence="3">
    <location>
        <begin position="348"/>
        <end position="592"/>
    </location>
</feature>
<dbReference type="EMBL" id="CP042301">
    <property type="protein sequence ID" value="QDZ02040.1"/>
    <property type="molecule type" value="Genomic_DNA"/>
</dbReference>
<evidence type="ECO:0000259" key="3">
    <source>
        <dbReference type="PROSITE" id="PS50975"/>
    </source>
</evidence>
<protein>
    <submittedName>
        <fullName evidence="5">N-acetylglutaminylglutamine synthetase</fullName>
    </submittedName>
</protein>
<accession>A0A5B8L332</accession>
<evidence type="ECO:0000256" key="2">
    <source>
        <dbReference type="PROSITE-ProRule" id="PRU00409"/>
    </source>
</evidence>
<organism evidence="5 6">
    <name type="scientific">Nitratireductor mangrovi</name>
    <dbReference type="NCBI Taxonomy" id="2599600"/>
    <lineage>
        <taxon>Bacteria</taxon>
        <taxon>Pseudomonadati</taxon>
        <taxon>Pseudomonadota</taxon>
        <taxon>Alphaproteobacteria</taxon>
        <taxon>Hyphomicrobiales</taxon>
        <taxon>Phyllobacteriaceae</taxon>
        <taxon>Nitratireductor</taxon>
    </lineage>
</organism>
<dbReference type="Pfam" id="PF00583">
    <property type="entry name" value="Acetyltransf_1"/>
    <property type="match status" value="1"/>
</dbReference>
<feature type="domain" description="N-acetyltransferase" evidence="4">
    <location>
        <begin position="128"/>
        <end position="278"/>
    </location>
</feature>
<dbReference type="OrthoDB" id="9803907at2"/>
<dbReference type="SUPFAM" id="SSF55729">
    <property type="entry name" value="Acyl-CoA N-acyltransferases (Nat)"/>
    <property type="match status" value="1"/>
</dbReference>
<dbReference type="PROSITE" id="PS50975">
    <property type="entry name" value="ATP_GRASP"/>
    <property type="match status" value="1"/>
</dbReference>
<evidence type="ECO:0000313" key="6">
    <source>
        <dbReference type="Proteomes" id="UP000321389"/>
    </source>
</evidence>
<keyword evidence="6" id="KW-1185">Reference proteome</keyword>
<dbReference type="InterPro" id="IPR013815">
    <property type="entry name" value="ATP_grasp_subdomain_1"/>
</dbReference>
<name>A0A5B8L332_9HYPH</name>
<reference evidence="5" key="1">
    <citation type="submission" date="2020-04" db="EMBL/GenBank/DDBJ databases">
        <title>Nitratireductor sp. nov. isolated from mangrove soil.</title>
        <authorList>
            <person name="Ye Y."/>
        </authorList>
    </citation>
    <scope>NUCLEOTIDE SEQUENCE</scope>
    <source>
        <strain evidence="5">SY7</strain>
    </source>
</reference>
<dbReference type="KEGG" id="niy:FQ775_17550"/>
<dbReference type="PROSITE" id="PS51186">
    <property type="entry name" value="GNAT"/>
    <property type="match status" value="1"/>
</dbReference>
<dbReference type="InterPro" id="IPR017534">
    <property type="entry name" value="GNAT-acetyltransferase"/>
</dbReference>
<dbReference type="InterPro" id="IPR016181">
    <property type="entry name" value="Acyl_CoA_acyltransferase"/>
</dbReference>
<dbReference type="GO" id="GO:0005524">
    <property type="term" value="F:ATP binding"/>
    <property type="evidence" value="ECO:0007669"/>
    <property type="project" value="UniProtKB-UniRule"/>
</dbReference>
<evidence type="ECO:0000256" key="1">
    <source>
        <dbReference type="ARBA" id="ARBA00022801"/>
    </source>
</evidence>
<sequence length="608" mass="66988">MTKDRGTDAKPHSGRAEKALGYRLKRLRADSLKPPIAHGEAEQSAMRGEVALDCGWGRLLFAQTYPDNESIIAALGEEGDKRRDIAFYIRDPHVILSLAPQETFLDPSHTYRLDLSTYRPSRRKPKSFFVRRLSSKSDAEAVNNIYASRGMVTVDPDFFWAQRDSRAITYFVAEDEQTGEVIGTVTGIDHQRLFADPEKGSSLWCLAVHPQTRHPGVGEMLVRRLAEHFQARSAAFMDLSVMHDNEQAIALYDKLGFRRVPIFAVKRKNSINEKLFVTPIENQDALNPYARIIVDEAHRRGIKVEVTDAEGGFFRLTYGGRSVHCRESLSEMTSGVAVSICDDKAVTRRVVERAGLVVPEQMTADADAANVAPFLERHGSVVVKPARGEQGRGVAVGLETMGDIERAVAEAHKVSDRVLVESCFEGEDLRLVVIDGKLVAAAVRRPPRVVGDGEHDIGELIAHQSRRREAATGGESRIPIDDETLRCLAAQGLTLETKPDAGHEIVVRKTANLHTGGSIHDVTGIVHPRLVEAGCAAARAIRIPVVGIDLMVKAPTKPDYVFIEANERPGLANHEPQPTAERFIDLLFPHSRMPWADASARTLAEAAT</sequence>
<proteinExistence type="predicted"/>
<dbReference type="Proteomes" id="UP000321389">
    <property type="component" value="Chromosome"/>
</dbReference>
<dbReference type="Gene3D" id="3.30.470.20">
    <property type="entry name" value="ATP-grasp fold, B domain"/>
    <property type="match status" value="2"/>
</dbReference>
<dbReference type="CDD" id="cd04301">
    <property type="entry name" value="NAT_SF"/>
    <property type="match status" value="1"/>
</dbReference>
<evidence type="ECO:0000313" key="5">
    <source>
        <dbReference type="EMBL" id="QDZ02040.1"/>
    </source>
</evidence>
<dbReference type="GO" id="GO:0016787">
    <property type="term" value="F:hydrolase activity"/>
    <property type="evidence" value="ECO:0007669"/>
    <property type="project" value="UniProtKB-KW"/>
</dbReference>
<evidence type="ECO:0000259" key="4">
    <source>
        <dbReference type="PROSITE" id="PS51186"/>
    </source>
</evidence>
<keyword evidence="2" id="KW-0547">Nucleotide-binding</keyword>
<keyword evidence="2" id="KW-0067">ATP-binding</keyword>
<dbReference type="Gene3D" id="3.40.630.30">
    <property type="match status" value="1"/>
</dbReference>
<dbReference type="Gene3D" id="3.30.1490.20">
    <property type="entry name" value="ATP-grasp fold, A domain"/>
    <property type="match status" value="1"/>
</dbReference>
<dbReference type="PANTHER" id="PTHR43072">
    <property type="entry name" value="N-ACETYLTRANSFERASE"/>
    <property type="match status" value="1"/>
</dbReference>
<dbReference type="RefSeq" id="WP_146300681.1">
    <property type="nucleotide sequence ID" value="NZ_CP042301.2"/>
</dbReference>
<gene>
    <name evidence="5" type="primary">ngg</name>
    <name evidence="5" type="ORF">FQ775_17550</name>
</gene>
<dbReference type="NCBIfam" id="TIGR03103">
    <property type="entry name" value="trio_acet_GNAT"/>
    <property type="match status" value="1"/>
</dbReference>
<dbReference type="AlphaFoldDB" id="A0A5B8L332"/>
<keyword evidence="1" id="KW-0378">Hydrolase</keyword>
<dbReference type="GO" id="GO:0016747">
    <property type="term" value="F:acyltransferase activity, transferring groups other than amino-acyl groups"/>
    <property type="evidence" value="ECO:0007669"/>
    <property type="project" value="InterPro"/>
</dbReference>
<dbReference type="GO" id="GO:0046872">
    <property type="term" value="F:metal ion binding"/>
    <property type="evidence" value="ECO:0007669"/>
    <property type="project" value="InterPro"/>
</dbReference>
<dbReference type="PROSITE" id="PS00690">
    <property type="entry name" value="DEAH_ATP_HELICASE"/>
    <property type="match status" value="1"/>
</dbReference>
<dbReference type="InterPro" id="IPR011761">
    <property type="entry name" value="ATP-grasp"/>
</dbReference>
<dbReference type="InterPro" id="IPR000182">
    <property type="entry name" value="GNAT_dom"/>
</dbReference>
<dbReference type="SUPFAM" id="SSF56059">
    <property type="entry name" value="Glutathione synthetase ATP-binding domain-like"/>
    <property type="match status" value="1"/>
</dbReference>
<dbReference type="InterPro" id="IPR002464">
    <property type="entry name" value="DNA/RNA_helicase_DEAH_CS"/>
</dbReference>